<dbReference type="Proteomes" id="UP000235371">
    <property type="component" value="Unassembled WGS sequence"/>
</dbReference>
<gene>
    <name evidence="1" type="ORF">K444DRAFT_92357</name>
</gene>
<organism evidence="1 2">
    <name type="scientific">Hyaloscypha bicolor E</name>
    <dbReference type="NCBI Taxonomy" id="1095630"/>
    <lineage>
        <taxon>Eukaryota</taxon>
        <taxon>Fungi</taxon>
        <taxon>Dikarya</taxon>
        <taxon>Ascomycota</taxon>
        <taxon>Pezizomycotina</taxon>
        <taxon>Leotiomycetes</taxon>
        <taxon>Helotiales</taxon>
        <taxon>Hyaloscyphaceae</taxon>
        <taxon>Hyaloscypha</taxon>
        <taxon>Hyaloscypha bicolor</taxon>
    </lineage>
</organism>
<dbReference type="EMBL" id="KZ613856">
    <property type="protein sequence ID" value="PMD54856.1"/>
    <property type="molecule type" value="Genomic_DNA"/>
</dbReference>
<reference evidence="1 2" key="1">
    <citation type="submission" date="2016-04" db="EMBL/GenBank/DDBJ databases">
        <title>A degradative enzymes factory behind the ericoid mycorrhizal symbiosis.</title>
        <authorList>
            <consortium name="DOE Joint Genome Institute"/>
            <person name="Martino E."/>
            <person name="Morin E."/>
            <person name="Grelet G."/>
            <person name="Kuo A."/>
            <person name="Kohler A."/>
            <person name="Daghino S."/>
            <person name="Barry K."/>
            <person name="Choi C."/>
            <person name="Cichocki N."/>
            <person name="Clum A."/>
            <person name="Copeland A."/>
            <person name="Hainaut M."/>
            <person name="Haridas S."/>
            <person name="Labutti K."/>
            <person name="Lindquist E."/>
            <person name="Lipzen A."/>
            <person name="Khouja H.-R."/>
            <person name="Murat C."/>
            <person name="Ohm R."/>
            <person name="Olson A."/>
            <person name="Spatafora J."/>
            <person name="Veneault-Fourrey C."/>
            <person name="Henrissat B."/>
            <person name="Grigoriev I."/>
            <person name="Martin F."/>
            <person name="Perotto S."/>
        </authorList>
    </citation>
    <scope>NUCLEOTIDE SEQUENCE [LARGE SCALE GENOMIC DNA]</scope>
    <source>
        <strain evidence="1 2">E</strain>
    </source>
</reference>
<protein>
    <submittedName>
        <fullName evidence="1">Uncharacterized protein</fullName>
    </submittedName>
</protein>
<dbReference type="OrthoDB" id="4760831at2759"/>
<evidence type="ECO:0000313" key="1">
    <source>
        <dbReference type="EMBL" id="PMD54856.1"/>
    </source>
</evidence>
<dbReference type="InParanoid" id="A0A2J6SVR3"/>
<accession>A0A2J6SVR3</accession>
<dbReference type="GeneID" id="36596884"/>
<name>A0A2J6SVR3_9HELO</name>
<proteinExistence type="predicted"/>
<dbReference type="RefSeq" id="XP_024731760.1">
    <property type="nucleotide sequence ID" value="XM_024888808.1"/>
</dbReference>
<dbReference type="AlphaFoldDB" id="A0A2J6SVR3"/>
<sequence>MTTTVNSLATSQTFASTPRTMEDIDRWTYHTDLQTFSKSLQIAANAVLPNDKTSRYEKVSVLMLSRADEDPLLPVSLEVQKLVNVIKDCYHYNVEQWKIPDENCHFELATKVMRFVEPRNDSNSQLKIVYYAGHARLLDTRALALTSRRKKNSRCLMVKWGAIQSFIEESPNDALILLDCCASGTANTSKGSGVTEIITACVWNQTANGVGEYSLTNALVVELQLLSPRARLVWEAVQKCVSPNAKQAADDENGRWSTLGETPCSYSPGLNTRYYET</sequence>
<keyword evidence="2" id="KW-1185">Reference proteome</keyword>
<evidence type="ECO:0000313" key="2">
    <source>
        <dbReference type="Proteomes" id="UP000235371"/>
    </source>
</evidence>